<evidence type="ECO:0000313" key="6">
    <source>
        <dbReference type="EMBL" id="AXF85319.1"/>
    </source>
</evidence>
<organism evidence="6 7">
    <name type="scientific">Ephemeroptericola cinctiostellae</name>
    <dbReference type="NCBI Taxonomy" id="2268024"/>
    <lineage>
        <taxon>Bacteria</taxon>
        <taxon>Pseudomonadati</taxon>
        <taxon>Pseudomonadota</taxon>
        <taxon>Betaproteobacteria</taxon>
        <taxon>Burkholderiales</taxon>
        <taxon>Burkholderiaceae</taxon>
        <taxon>Ephemeroptericola</taxon>
    </lineage>
</organism>
<dbReference type="PANTHER" id="PTHR34294:SF1">
    <property type="entry name" value="TRANSCRIPTIONAL REGULATOR LSRR"/>
    <property type="match status" value="1"/>
</dbReference>
<keyword evidence="4" id="KW-0804">Transcription</keyword>
<evidence type="ECO:0000259" key="5">
    <source>
        <dbReference type="Pfam" id="PF04198"/>
    </source>
</evidence>
<evidence type="ECO:0000313" key="7">
    <source>
        <dbReference type="Proteomes" id="UP000252182"/>
    </source>
</evidence>
<comment type="similarity">
    <text evidence="1">Belongs to the SorC transcriptional regulatory family.</text>
</comment>
<dbReference type="PANTHER" id="PTHR34294">
    <property type="entry name" value="TRANSCRIPTIONAL REGULATOR-RELATED"/>
    <property type="match status" value="1"/>
</dbReference>
<dbReference type="InterPro" id="IPR007324">
    <property type="entry name" value="Sugar-bd_dom_put"/>
</dbReference>
<evidence type="ECO:0000256" key="1">
    <source>
        <dbReference type="ARBA" id="ARBA00010466"/>
    </source>
</evidence>
<dbReference type="InterPro" id="IPR036388">
    <property type="entry name" value="WH-like_DNA-bd_sf"/>
</dbReference>
<dbReference type="EMBL" id="CP031124">
    <property type="protein sequence ID" value="AXF85319.1"/>
    <property type="molecule type" value="Genomic_DNA"/>
</dbReference>
<feature type="domain" description="Sugar-binding" evidence="5">
    <location>
        <begin position="57"/>
        <end position="311"/>
    </location>
</feature>
<protein>
    <submittedName>
        <fullName evidence="6">Transcriptional regulator LsrR</fullName>
    </submittedName>
</protein>
<sequence>MDEKLELQAKIAWLYYIGNVTQQDIAKQLSLSRPTVQRMLSLALENGVVQVKIDHTIASSMDLAERLKKKFKLSECEVAPVEEATASQIDKAIAVTGGRFLEQVLRRSKISGVALGTGRAVRGICHEVSRHHLDDFKVVSLAGTVVLDGSFNRYDASLSLADKTDGKYYILSIPLFAESLEDRDYWYSTRTYRRQLGCYTDCQVALIGVGWLGEKCPLVEDGFITTDVMYELLRKGAVGDVLGWVFDEQGLVIKHPVNECVTSFTQGVLLQRPVIGVAGGVRKHRAILAALRGGWLKGLITDQQTAEFLLSQAD</sequence>
<dbReference type="Proteomes" id="UP000252182">
    <property type="component" value="Chromosome"/>
</dbReference>
<dbReference type="SUPFAM" id="SSF100950">
    <property type="entry name" value="NagB/RpiA/CoA transferase-like"/>
    <property type="match status" value="1"/>
</dbReference>
<dbReference type="RefSeq" id="WP_114562529.1">
    <property type="nucleotide sequence ID" value="NZ_CP031124.1"/>
</dbReference>
<dbReference type="Gene3D" id="1.10.10.10">
    <property type="entry name" value="Winged helix-like DNA-binding domain superfamily/Winged helix DNA-binding domain"/>
    <property type="match status" value="1"/>
</dbReference>
<dbReference type="KEGG" id="hyf:DTO96_101049"/>
<evidence type="ECO:0000256" key="3">
    <source>
        <dbReference type="ARBA" id="ARBA00023125"/>
    </source>
</evidence>
<name>A0A345DAD1_9BURK</name>
<proteinExistence type="inferred from homology"/>
<reference evidence="7" key="1">
    <citation type="submission" date="2018-07" db="EMBL/GenBank/DDBJ databases">
        <authorList>
            <person name="Kim H."/>
        </authorList>
    </citation>
    <scope>NUCLEOTIDE SEQUENCE [LARGE SCALE GENOMIC DNA]</scope>
    <source>
        <strain evidence="7">F02</strain>
    </source>
</reference>
<evidence type="ECO:0000256" key="4">
    <source>
        <dbReference type="ARBA" id="ARBA00023163"/>
    </source>
</evidence>
<keyword evidence="7" id="KW-1185">Reference proteome</keyword>
<dbReference type="GO" id="GO:0030246">
    <property type="term" value="F:carbohydrate binding"/>
    <property type="evidence" value="ECO:0007669"/>
    <property type="project" value="InterPro"/>
</dbReference>
<dbReference type="Gene3D" id="3.40.50.1360">
    <property type="match status" value="1"/>
</dbReference>
<keyword evidence="3" id="KW-0238">DNA-binding</keyword>
<dbReference type="Pfam" id="PF04198">
    <property type="entry name" value="Sugar-bind"/>
    <property type="match status" value="1"/>
</dbReference>
<dbReference type="InterPro" id="IPR051054">
    <property type="entry name" value="SorC_transcr_regulators"/>
</dbReference>
<gene>
    <name evidence="6" type="primary">lsrR</name>
    <name evidence="6" type="ORF">DTO96_101049</name>
</gene>
<dbReference type="OrthoDB" id="7065657at2"/>
<dbReference type="AlphaFoldDB" id="A0A345DAD1"/>
<accession>A0A345DAD1</accession>
<evidence type="ECO:0000256" key="2">
    <source>
        <dbReference type="ARBA" id="ARBA00023015"/>
    </source>
</evidence>
<keyword evidence="2" id="KW-0805">Transcription regulation</keyword>
<dbReference type="InterPro" id="IPR037171">
    <property type="entry name" value="NagB/RpiA_transferase-like"/>
</dbReference>
<dbReference type="GO" id="GO:0003677">
    <property type="term" value="F:DNA binding"/>
    <property type="evidence" value="ECO:0007669"/>
    <property type="project" value="UniProtKB-KW"/>
</dbReference>